<dbReference type="SUPFAM" id="SSF54637">
    <property type="entry name" value="Thioesterase/thiol ester dehydrase-isomerase"/>
    <property type="match status" value="1"/>
</dbReference>
<proteinExistence type="inferred from homology"/>
<dbReference type="InterPro" id="IPR029069">
    <property type="entry name" value="HotDog_dom_sf"/>
</dbReference>
<dbReference type="CDD" id="cd00586">
    <property type="entry name" value="4HBT"/>
    <property type="match status" value="1"/>
</dbReference>
<dbReference type="PANTHER" id="PTHR31793">
    <property type="entry name" value="4-HYDROXYBENZOYL-COA THIOESTERASE FAMILY MEMBER"/>
    <property type="match status" value="1"/>
</dbReference>
<dbReference type="InterPro" id="IPR006684">
    <property type="entry name" value="YbgC/YbaW"/>
</dbReference>
<evidence type="ECO:0000313" key="3">
    <source>
        <dbReference type="EMBL" id="XBO72789.1"/>
    </source>
</evidence>
<name>A0AAU7KN00_9GAMM</name>
<evidence type="ECO:0000256" key="2">
    <source>
        <dbReference type="ARBA" id="ARBA00022801"/>
    </source>
</evidence>
<dbReference type="PIRSF" id="PIRSF003230">
    <property type="entry name" value="YbgC"/>
    <property type="match status" value="1"/>
</dbReference>
<dbReference type="EMBL" id="CP098827">
    <property type="protein sequence ID" value="XBO72789.1"/>
    <property type="molecule type" value="Genomic_DNA"/>
</dbReference>
<dbReference type="InterPro" id="IPR050563">
    <property type="entry name" value="4-hydroxybenzoyl-CoA_TE"/>
</dbReference>
<sequence length="139" mass="15334">MEDAISTTSLKVRGYHLDGYGHVNHARYLEFMEEGRWDYFDKHPALMSRLGKGDVAFVAVNLNIDYRQAAVAGDELDISTRLSALGGRSAKMRHEILRRRDGAMVARAELTFVLLDVASSSAVAIEGELRDALAPLVVS</sequence>
<dbReference type="AlphaFoldDB" id="A0AAU7KN00"/>
<organism evidence="3">
    <name type="scientific">Halomonas sp. RT37</name>
    <dbReference type="NCBI Taxonomy" id="2950872"/>
    <lineage>
        <taxon>Bacteria</taxon>
        <taxon>Pseudomonadati</taxon>
        <taxon>Pseudomonadota</taxon>
        <taxon>Gammaproteobacteria</taxon>
        <taxon>Oceanospirillales</taxon>
        <taxon>Halomonadaceae</taxon>
        <taxon>Halomonas</taxon>
    </lineage>
</organism>
<dbReference type="NCBIfam" id="TIGR00051">
    <property type="entry name" value="YbgC/FadM family acyl-CoA thioesterase"/>
    <property type="match status" value="1"/>
</dbReference>
<protein>
    <submittedName>
        <fullName evidence="3">Acyl-CoA thioesterase</fullName>
    </submittedName>
</protein>
<reference evidence="3" key="1">
    <citation type="submission" date="2022-06" db="EMBL/GenBank/DDBJ databases">
        <title>A novel DMS-producing enzyme.</title>
        <authorList>
            <person name="Zhang Y."/>
        </authorList>
    </citation>
    <scope>NUCLEOTIDE SEQUENCE</scope>
    <source>
        <strain evidence="3">RT37</strain>
    </source>
</reference>
<accession>A0AAU7KN00</accession>
<dbReference type="Pfam" id="PF13279">
    <property type="entry name" value="4HBT_2"/>
    <property type="match status" value="1"/>
</dbReference>
<dbReference type="RefSeq" id="WP_348828002.1">
    <property type="nucleotide sequence ID" value="NZ_CP098827.1"/>
</dbReference>
<dbReference type="Gene3D" id="3.10.129.10">
    <property type="entry name" value="Hotdog Thioesterase"/>
    <property type="match status" value="1"/>
</dbReference>
<gene>
    <name evidence="3" type="ORF">NFG58_08850</name>
</gene>
<dbReference type="PANTHER" id="PTHR31793:SF24">
    <property type="entry name" value="LONG-CHAIN ACYL-COA THIOESTERASE FADM"/>
    <property type="match status" value="1"/>
</dbReference>
<keyword evidence="2" id="KW-0378">Hydrolase</keyword>
<evidence type="ECO:0000256" key="1">
    <source>
        <dbReference type="ARBA" id="ARBA00005953"/>
    </source>
</evidence>
<dbReference type="GO" id="GO:0047617">
    <property type="term" value="F:fatty acyl-CoA hydrolase activity"/>
    <property type="evidence" value="ECO:0007669"/>
    <property type="project" value="TreeGrafter"/>
</dbReference>
<comment type="similarity">
    <text evidence="1">Belongs to the 4-hydroxybenzoyl-CoA thioesterase family.</text>
</comment>